<evidence type="ECO:0000256" key="2">
    <source>
        <dbReference type="ARBA" id="ARBA00008861"/>
    </source>
</evidence>
<feature type="active site" description="Proton acceptor" evidence="4">
    <location>
        <position position="89"/>
    </location>
</feature>
<name>A0AAD7L896_QUISA</name>
<keyword evidence="3" id="KW-0808">Transferase</keyword>
<keyword evidence="3" id="KW-0012">Acyltransferase</keyword>
<dbReference type="InterPro" id="IPR036568">
    <property type="entry name" value="GGCT-like_sf"/>
</dbReference>
<dbReference type="GO" id="GO:0061929">
    <property type="term" value="F:gamma-glutamylaminecyclotransferase activity"/>
    <property type="evidence" value="ECO:0007669"/>
    <property type="project" value="InterPro"/>
</dbReference>
<accession>A0AAD7L896</accession>
<reference evidence="7" key="1">
    <citation type="journal article" date="2023" name="Science">
        <title>Elucidation of the pathway for biosynthesis of saponin adjuvants from the soapbark tree.</title>
        <authorList>
            <person name="Reed J."/>
            <person name="Orme A."/>
            <person name="El-Demerdash A."/>
            <person name="Owen C."/>
            <person name="Martin L.B.B."/>
            <person name="Misra R.C."/>
            <person name="Kikuchi S."/>
            <person name="Rejzek M."/>
            <person name="Martin A.C."/>
            <person name="Harkess A."/>
            <person name="Leebens-Mack J."/>
            <person name="Louveau T."/>
            <person name="Stephenson M.J."/>
            <person name="Osbourn A."/>
        </authorList>
    </citation>
    <scope>NUCLEOTIDE SEQUENCE</scope>
    <source>
        <strain evidence="7">S10</strain>
    </source>
</reference>
<dbReference type="InterPro" id="IPR013024">
    <property type="entry name" value="GGCT-like"/>
</dbReference>
<comment type="similarity">
    <text evidence="2 5">Belongs to the gamma-glutamylcyclotransferase family.</text>
</comment>
<evidence type="ECO:0000256" key="4">
    <source>
        <dbReference type="PIRSR" id="PIRSR639126-1"/>
    </source>
</evidence>
<dbReference type="GO" id="GO:0016746">
    <property type="term" value="F:acyltransferase activity"/>
    <property type="evidence" value="ECO:0007669"/>
    <property type="project" value="UniProtKB-KW"/>
</dbReference>
<feature type="domain" description="Gamma-glutamylcyclotransferase AIG2-like" evidence="6">
    <location>
        <begin position="11"/>
        <end position="119"/>
    </location>
</feature>
<evidence type="ECO:0000259" key="6">
    <source>
        <dbReference type="Pfam" id="PF06094"/>
    </source>
</evidence>
<dbReference type="InterPro" id="IPR009288">
    <property type="entry name" value="AIG2-like_dom"/>
</dbReference>
<evidence type="ECO:0000313" key="7">
    <source>
        <dbReference type="EMBL" id="KAJ7953451.1"/>
    </source>
</evidence>
<dbReference type="InterPro" id="IPR039126">
    <property type="entry name" value="GGACT"/>
</dbReference>
<dbReference type="KEGG" id="qsa:O6P43_025156"/>
<dbReference type="AlphaFoldDB" id="A0AAD7L896"/>
<sequence>MISEQSRPHLIFSYGTLKQGFHNHTLMQDLIRQNDAAFHSTWFTNQPHPLVCGPYGIPYLINLPGIGHLVKGELYSVSTPGLTRLDELEGLSIGHYERLPVRVGNGDLSIQVEAYFAHRSFGEGLWKRKGEVGLTEFTEKEACDYVKRADRPESTSIVDEIRLFVDSAGNEHQ</sequence>
<comment type="caution">
    <text evidence="7">The sequence shown here is derived from an EMBL/GenBank/DDBJ whole genome shotgun (WGS) entry which is preliminary data.</text>
</comment>
<dbReference type="PANTHER" id="PTHR12510:SF15">
    <property type="entry name" value="GAMMA-GLUTAMYLCYCLOTRANSFERASE FAMILY PROTEIN"/>
    <property type="match status" value="1"/>
</dbReference>
<dbReference type="SUPFAM" id="SSF110857">
    <property type="entry name" value="Gamma-glutamyl cyclotransferase-like"/>
    <property type="match status" value="1"/>
</dbReference>
<dbReference type="Pfam" id="PF06094">
    <property type="entry name" value="GGACT"/>
    <property type="match status" value="1"/>
</dbReference>
<evidence type="ECO:0000256" key="3">
    <source>
        <dbReference type="ARBA" id="ARBA00023315"/>
    </source>
</evidence>
<dbReference type="GO" id="GO:0005829">
    <property type="term" value="C:cytosol"/>
    <property type="evidence" value="ECO:0007669"/>
    <property type="project" value="TreeGrafter"/>
</dbReference>
<evidence type="ECO:0000256" key="5">
    <source>
        <dbReference type="RuleBase" id="RU367036"/>
    </source>
</evidence>
<organism evidence="7 8">
    <name type="scientific">Quillaja saponaria</name>
    <name type="common">Soap bark tree</name>
    <dbReference type="NCBI Taxonomy" id="32244"/>
    <lineage>
        <taxon>Eukaryota</taxon>
        <taxon>Viridiplantae</taxon>
        <taxon>Streptophyta</taxon>
        <taxon>Embryophyta</taxon>
        <taxon>Tracheophyta</taxon>
        <taxon>Spermatophyta</taxon>
        <taxon>Magnoliopsida</taxon>
        <taxon>eudicotyledons</taxon>
        <taxon>Gunneridae</taxon>
        <taxon>Pentapetalae</taxon>
        <taxon>rosids</taxon>
        <taxon>fabids</taxon>
        <taxon>Fabales</taxon>
        <taxon>Quillajaceae</taxon>
        <taxon>Quillaja</taxon>
    </lineage>
</organism>
<keyword evidence="8" id="KW-1185">Reference proteome</keyword>
<comment type="function">
    <text evidence="1">Putative gamma-glutamylcyclotransferase.</text>
</comment>
<gene>
    <name evidence="7" type="ORF">O6P43_025156</name>
</gene>
<dbReference type="CDD" id="cd06661">
    <property type="entry name" value="GGCT_like"/>
    <property type="match status" value="1"/>
</dbReference>
<dbReference type="Proteomes" id="UP001163823">
    <property type="component" value="Chromosome 10"/>
</dbReference>
<protein>
    <recommendedName>
        <fullName evidence="5">Gamma-glutamylcyclotransferase family protein</fullName>
    </recommendedName>
</protein>
<proteinExistence type="inferred from homology"/>
<evidence type="ECO:0000313" key="8">
    <source>
        <dbReference type="Proteomes" id="UP001163823"/>
    </source>
</evidence>
<evidence type="ECO:0000256" key="1">
    <source>
        <dbReference type="ARBA" id="ARBA00002782"/>
    </source>
</evidence>
<dbReference type="PANTHER" id="PTHR12510">
    <property type="entry name" value="TROPONIN C-AKIN-1 PROTEIN"/>
    <property type="match status" value="1"/>
</dbReference>
<dbReference type="EMBL" id="JARAOO010000010">
    <property type="protein sequence ID" value="KAJ7953451.1"/>
    <property type="molecule type" value="Genomic_DNA"/>
</dbReference>
<dbReference type="Gene3D" id="3.10.490.10">
    <property type="entry name" value="Gamma-glutamyl cyclotransferase-like"/>
    <property type="match status" value="1"/>
</dbReference>